<evidence type="ECO:0000256" key="2">
    <source>
        <dbReference type="ARBA" id="ARBA00023043"/>
    </source>
</evidence>
<accession>A0A1V6X844</accession>
<evidence type="ECO:0000313" key="4">
    <source>
        <dbReference type="EMBL" id="OQE71297.1"/>
    </source>
</evidence>
<dbReference type="PROSITE" id="PS50297">
    <property type="entry name" value="ANK_REP_REGION"/>
    <property type="match status" value="5"/>
</dbReference>
<feature type="repeat" description="ANK" evidence="3">
    <location>
        <begin position="220"/>
        <end position="252"/>
    </location>
</feature>
<dbReference type="PROSITE" id="PS50088">
    <property type="entry name" value="ANK_REPEAT"/>
    <property type="match status" value="9"/>
</dbReference>
<keyword evidence="2 3" id="KW-0040">ANK repeat</keyword>
<dbReference type="PRINTS" id="PR01415">
    <property type="entry name" value="ANKYRIN"/>
</dbReference>
<dbReference type="SMART" id="SM00248">
    <property type="entry name" value="ANK"/>
    <property type="match status" value="13"/>
</dbReference>
<dbReference type="OMA" id="NNCRRPK"/>
<feature type="repeat" description="ANK" evidence="3">
    <location>
        <begin position="152"/>
        <end position="184"/>
    </location>
</feature>
<feature type="repeat" description="ANK" evidence="3">
    <location>
        <begin position="186"/>
        <end position="219"/>
    </location>
</feature>
<feature type="repeat" description="ANK" evidence="3">
    <location>
        <begin position="329"/>
        <end position="363"/>
    </location>
</feature>
<keyword evidence="1" id="KW-0677">Repeat</keyword>
<dbReference type="Pfam" id="PF12796">
    <property type="entry name" value="Ank_2"/>
    <property type="match status" value="2"/>
</dbReference>
<feature type="repeat" description="ANK" evidence="3">
    <location>
        <begin position="85"/>
        <end position="117"/>
    </location>
</feature>
<dbReference type="STRING" id="60175.A0A1V6X844"/>
<feature type="repeat" description="ANK" evidence="3">
    <location>
        <begin position="257"/>
        <end position="295"/>
    </location>
</feature>
<sequence length="531" mass="58099">MCLLLLPPEITLLVASHLDSPKDFLGFLRASRKFYNLLINELYQRNVRSDGGSALLWYASRGDEVGVRNMLRAGANVNLRPPNRAQPTALLQAVTTKHTGVVQILLENGALPDAADARSRRPLALATDGRSDTAIIKLLLEYGAMANSVAFDKHAPLLRAVRSSQESKVALLLKHGADAHILERRTGMNLLHIAASKNASPGIMRMLIDSGIQMDSQDSQGRTPLQVAVAYSSTRAVSLLLHLGANPNFKNENQYWKGWTALFYAATRSSNSRSDNRTIIRTLFKHGAELDSKNHAQETPLLQAVSRGAIKQAQALLECGANIMARDANGETVLHLAASSRNRCPIMMSWLVENGADVNWAEGKQAETPIFRAIGHSYDQKGLECAQELLSLGADIHFRNINGLTPLSLAARMGSMELTKVLLERGGSVNSRDLHGKCPLHCAAEAFFGKIHKVVALLIQNGANVNSRDNFGYTPLHSIVAREGAWEAAAELLKAGADRYALSNDGKFPHDMVRDGPWAETKRLLIRFYMP</sequence>
<evidence type="ECO:0000256" key="3">
    <source>
        <dbReference type="PROSITE-ProRule" id="PRU00023"/>
    </source>
</evidence>
<dbReference type="EMBL" id="MOOB01000108">
    <property type="protein sequence ID" value="OQE71297.1"/>
    <property type="molecule type" value="Genomic_DNA"/>
</dbReference>
<comment type="caution">
    <text evidence="4">The sequence shown here is derived from an EMBL/GenBank/DDBJ whole genome shotgun (WGS) entry which is preliminary data.</text>
</comment>
<dbReference type="Pfam" id="PF00023">
    <property type="entry name" value="Ank"/>
    <property type="match status" value="2"/>
</dbReference>
<dbReference type="Gene3D" id="1.25.40.20">
    <property type="entry name" value="Ankyrin repeat-containing domain"/>
    <property type="match status" value="3"/>
</dbReference>
<dbReference type="InterPro" id="IPR002110">
    <property type="entry name" value="Ankyrin_rpt"/>
</dbReference>
<dbReference type="PANTHER" id="PTHR24198:SF165">
    <property type="entry name" value="ANKYRIN REPEAT-CONTAINING PROTEIN-RELATED"/>
    <property type="match status" value="1"/>
</dbReference>
<reference evidence="5" key="1">
    <citation type="journal article" date="2017" name="Nat. Microbiol.">
        <title>Global analysis of biosynthetic gene clusters reveals vast potential of secondary metabolite production in Penicillium species.</title>
        <authorList>
            <person name="Nielsen J.C."/>
            <person name="Grijseels S."/>
            <person name="Prigent S."/>
            <person name="Ji B."/>
            <person name="Dainat J."/>
            <person name="Nielsen K.F."/>
            <person name="Frisvad J.C."/>
            <person name="Workman M."/>
            <person name="Nielsen J."/>
        </authorList>
    </citation>
    <scope>NUCLEOTIDE SEQUENCE [LARGE SCALE GENOMIC DNA]</scope>
    <source>
        <strain evidence="5">IBT 13039</strain>
    </source>
</reference>
<proteinExistence type="predicted"/>
<evidence type="ECO:0000256" key="1">
    <source>
        <dbReference type="ARBA" id="ARBA00022737"/>
    </source>
</evidence>
<organism evidence="4 5">
    <name type="scientific">Penicillium nalgiovense</name>
    <dbReference type="NCBI Taxonomy" id="60175"/>
    <lineage>
        <taxon>Eukaryota</taxon>
        <taxon>Fungi</taxon>
        <taxon>Dikarya</taxon>
        <taxon>Ascomycota</taxon>
        <taxon>Pezizomycotina</taxon>
        <taxon>Eurotiomycetes</taxon>
        <taxon>Eurotiomycetidae</taxon>
        <taxon>Eurotiales</taxon>
        <taxon>Aspergillaceae</taxon>
        <taxon>Penicillium</taxon>
    </lineage>
</organism>
<gene>
    <name evidence="4" type="ORF">PENNAL_c0108G01544</name>
</gene>
<feature type="repeat" description="ANK" evidence="3">
    <location>
        <begin position="402"/>
        <end position="434"/>
    </location>
</feature>
<feature type="repeat" description="ANK" evidence="3">
    <location>
        <begin position="435"/>
        <end position="470"/>
    </location>
</feature>
<dbReference type="SUPFAM" id="SSF48403">
    <property type="entry name" value="Ankyrin repeat"/>
    <property type="match status" value="2"/>
</dbReference>
<dbReference type="InterPro" id="IPR036770">
    <property type="entry name" value="Ankyrin_rpt-contain_sf"/>
</dbReference>
<protein>
    <submittedName>
        <fullName evidence="4">Uncharacterized protein</fullName>
    </submittedName>
</protein>
<dbReference type="Proteomes" id="UP000191691">
    <property type="component" value="Unassembled WGS sequence"/>
</dbReference>
<dbReference type="AlphaFoldDB" id="A0A1V6X844"/>
<dbReference type="PANTHER" id="PTHR24198">
    <property type="entry name" value="ANKYRIN REPEAT AND PROTEIN KINASE DOMAIN-CONTAINING PROTEIN"/>
    <property type="match status" value="1"/>
</dbReference>
<evidence type="ECO:0000313" key="5">
    <source>
        <dbReference type="Proteomes" id="UP000191691"/>
    </source>
</evidence>
<name>A0A1V6X844_PENNA</name>
<feature type="repeat" description="ANK" evidence="3">
    <location>
        <begin position="296"/>
        <end position="328"/>
    </location>
</feature>
<keyword evidence="5" id="KW-1185">Reference proteome</keyword>